<feature type="domain" description="UDP-glucose/GDP-mannose dehydrogenase N-terminal" evidence="2">
    <location>
        <begin position="63"/>
        <end position="119"/>
    </location>
</feature>
<evidence type="ECO:0000256" key="1">
    <source>
        <dbReference type="PIRNR" id="PIRNR000124"/>
    </source>
</evidence>
<comment type="similarity">
    <text evidence="1">Belongs to the UDP-glucose/GDP-mannose dehydrogenase family.</text>
</comment>
<dbReference type="Proteomes" id="UP001610335">
    <property type="component" value="Unassembled WGS sequence"/>
</dbReference>
<evidence type="ECO:0000259" key="2">
    <source>
        <dbReference type="Pfam" id="PF03721"/>
    </source>
</evidence>
<dbReference type="InterPro" id="IPR036291">
    <property type="entry name" value="NAD(P)-bd_dom_sf"/>
</dbReference>
<dbReference type="Pfam" id="PF03721">
    <property type="entry name" value="UDPG_MGDP_dh_N"/>
    <property type="match status" value="2"/>
</dbReference>
<dbReference type="PANTHER" id="PTHR11374:SF57">
    <property type="entry name" value="DEHYDROGENASE UGD1, PUTATIVE (AFU_ORTHOLOGUE AFUA_8G00920)-RELATED"/>
    <property type="match status" value="1"/>
</dbReference>
<reference evidence="3 4" key="1">
    <citation type="submission" date="2024-07" db="EMBL/GenBank/DDBJ databases">
        <title>Section-level genome sequencing and comparative genomics of Aspergillus sections Usti and Cavernicolus.</title>
        <authorList>
            <consortium name="Lawrence Berkeley National Laboratory"/>
            <person name="Nybo J.L."/>
            <person name="Vesth T.C."/>
            <person name="Theobald S."/>
            <person name="Frisvad J.C."/>
            <person name="Larsen T.O."/>
            <person name="Kjaerboelling I."/>
            <person name="Rothschild-Mancinelli K."/>
            <person name="Lyhne E.K."/>
            <person name="Kogle M.E."/>
            <person name="Barry K."/>
            <person name="Clum A."/>
            <person name="Na H."/>
            <person name="Ledsgaard L."/>
            <person name="Lin J."/>
            <person name="Lipzen A."/>
            <person name="Kuo A."/>
            <person name="Riley R."/>
            <person name="Mondo S."/>
            <person name="LaButti K."/>
            <person name="Haridas S."/>
            <person name="Pangalinan J."/>
            <person name="Salamov A.A."/>
            <person name="Simmons B.A."/>
            <person name="Magnuson J.K."/>
            <person name="Chen J."/>
            <person name="Drula E."/>
            <person name="Henrissat B."/>
            <person name="Wiebenga A."/>
            <person name="Lubbers R.J."/>
            <person name="Gomes A.C."/>
            <person name="Makela M.R."/>
            <person name="Stajich J."/>
            <person name="Grigoriev I.V."/>
            <person name="Mortensen U.H."/>
            <person name="De vries R.P."/>
            <person name="Baker S.E."/>
            <person name="Andersen M.R."/>
        </authorList>
    </citation>
    <scope>NUCLEOTIDE SEQUENCE [LARGE SCALE GENOMIC DNA]</scope>
    <source>
        <strain evidence="3 4">CBS 600.67</strain>
    </source>
</reference>
<dbReference type="SUPFAM" id="SSF51735">
    <property type="entry name" value="NAD(P)-binding Rossmann-fold domains"/>
    <property type="match status" value="1"/>
</dbReference>
<gene>
    <name evidence="3" type="ORF">BDW59DRAFT_180360</name>
</gene>
<dbReference type="Gene3D" id="3.40.50.720">
    <property type="entry name" value="NAD(P)-binding Rossmann-like Domain"/>
    <property type="match status" value="2"/>
</dbReference>
<dbReference type="InterPro" id="IPR001732">
    <property type="entry name" value="UDP-Glc/GDP-Man_DH_N"/>
</dbReference>
<feature type="domain" description="UDP-glucose/GDP-mannose dehydrogenase N-terminal" evidence="2">
    <location>
        <begin position="146"/>
        <end position="268"/>
    </location>
</feature>
<sequence length="523" mass="57019">MIMIIPIFLAIAGLAVIFTRRRYKALNDREASRVVVKGDTYSEIVEKEPTTTIEIQSVETVRRCCIIGASRVGAVTGIVLASQNPDVQFCIVDSDARRIASWKSDTLPIFEPGLDDIFFDDQCIAITDENIPTSDTLQIEKIAHAQRRRKLSNLTFSTDIHTSVAAADLIFLCLEMEPGLVLDDPKSNFHYLDPTLQVIAHGCTGHKILVQRAPAPYGAVQYIKNRLKDLSPPQPLTTSFTILTNPSFTLPGRTISDMINPTRVIIGHIYGSDSSPASLSALKTLYTPWIPDDRIVTMDAWSAELGRIASKAVLAQQMAAVDSVGMLCEGGKASMGSFGWMLGLGVEEVGIGSAELRGEIRCLVFLARGLGFDEVAEYWGAVLRVQEAQCRRVAGRVVRSLAGDEEKRVAVVGVMEGEEMTVVFVRELKKAGVLVRVVDDVMGKEQVESVLRGVDGQLDGIEVADSLEAACQGCGAVVFHGARGVSHEVWQRIFGQMKAPMGVLAMGNRVDRVQMQQLGFVLL</sequence>
<comment type="caution">
    <text evidence="3">The sequence shown here is derived from an EMBL/GenBank/DDBJ whole genome shotgun (WGS) entry which is preliminary data.</text>
</comment>
<accession>A0ABR4I951</accession>
<dbReference type="PANTHER" id="PTHR11374">
    <property type="entry name" value="UDP-GLUCOSE DEHYDROGENASE/UDP-MANNAC DEHYDROGENASE"/>
    <property type="match status" value="1"/>
</dbReference>
<protein>
    <recommendedName>
        <fullName evidence="2">UDP-glucose/GDP-mannose dehydrogenase N-terminal domain-containing protein</fullName>
    </recommendedName>
</protein>
<evidence type="ECO:0000313" key="3">
    <source>
        <dbReference type="EMBL" id="KAL2824290.1"/>
    </source>
</evidence>
<keyword evidence="4" id="KW-1185">Reference proteome</keyword>
<name>A0ABR4I951_9EURO</name>
<dbReference type="EMBL" id="JBFXLS010000045">
    <property type="protein sequence ID" value="KAL2824290.1"/>
    <property type="molecule type" value="Genomic_DNA"/>
</dbReference>
<dbReference type="PIRSF" id="PIRSF000124">
    <property type="entry name" value="UDPglc_GDPman_dh"/>
    <property type="match status" value="1"/>
</dbReference>
<dbReference type="InterPro" id="IPR028356">
    <property type="entry name" value="UDPglc_DH_euk"/>
</dbReference>
<proteinExistence type="inferred from homology"/>
<evidence type="ECO:0000313" key="4">
    <source>
        <dbReference type="Proteomes" id="UP001610335"/>
    </source>
</evidence>
<dbReference type="InterPro" id="IPR017476">
    <property type="entry name" value="UDP-Glc/GDP-Man"/>
</dbReference>
<organism evidence="3 4">
    <name type="scientific">Aspergillus cavernicola</name>
    <dbReference type="NCBI Taxonomy" id="176166"/>
    <lineage>
        <taxon>Eukaryota</taxon>
        <taxon>Fungi</taxon>
        <taxon>Dikarya</taxon>
        <taxon>Ascomycota</taxon>
        <taxon>Pezizomycotina</taxon>
        <taxon>Eurotiomycetes</taxon>
        <taxon>Eurotiomycetidae</taxon>
        <taxon>Eurotiales</taxon>
        <taxon>Aspergillaceae</taxon>
        <taxon>Aspergillus</taxon>
        <taxon>Aspergillus subgen. Nidulantes</taxon>
    </lineage>
</organism>